<protein>
    <submittedName>
        <fullName evidence="2">Uncharacterized protein</fullName>
    </submittedName>
</protein>
<feature type="chain" id="PRO_5035845325" evidence="1">
    <location>
        <begin position="21"/>
        <end position="128"/>
    </location>
</feature>
<accession>A0A8T8SHV9</accession>
<evidence type="ECO:0000313" key="3">
    <source>
        <dbReference type="Proteomes" id="UP000077521"/>
    </source>
</evidence>
<keyword evidence="1" id="KW-0732">Signal</keyword>
<dbReference type="AlphaFoldDB" id="A0A8T8SHV9"/>
<reference evidence="2" key="1">
    <citation type="submission" date="2016-04" db="EMBL/GenBank/DDBJ databases">
        <authorList>
            <person name="Nguyen H.D."/>
            <person name="Samba Siva P."/>
            <person name="Cullis J."/>
            <person name="Levesque C.A."/>
            <person name="Hambleton S."/>
        </authorList>
    </citation>
    <scope>NUCLEOTIDE SEQUENCE</scope>
    <source>
        <strain evidence="2">DAOMC 236416</strain>
    </source>
</reference>
<proteinExistence type="predicted"/>
<dbReference type="Proteomes" id="UP000077521">
    <property type="component" value="Unassembled WGS sequence"/>
</dbReference>
<comment type="caution">
    <text evidence="2">The sequence shown here is derived from an EMBL/GenBank/DDBJ whole genome shotgun (WGS) entry which is preliminary data.</text>
</comment>
<organism evidence="2 3">
    <name type="scientific">Tilletia indica</name>
    <dbReference type="NCBI Taxonomy" id="43049"/>
    <lineage>
        <taxon>Eukaryota</taxon>
        <taxon>Fungi</taxon>
        <taxon>Dikarya</taxon>
        <taxon>Basidiomycota</taxon>
        <taxon>Ustilaginomycotina</taxon>
        <taxon>Exobasidiomycetes</taxon>
        <taxon>Tilletiales</taxon>
        <taxon>Tilletiaceae</taxon>
        <taxon>Tilletia</taxon>
    </lineage>
</organism>
<name>A0A8T8SHV9_9BASI</name>
<sequence length="128" mass="14735">MRLVQLYLPIFSLALGLVAARNMQWIHDCSVKAFKFCPLGPRFNAEKWQAQYYHCMCDNWRTIDHGLFDCPVGCYRDVSVDFPGNSDDIKNYCNMVCGGRNDCPAHWDECDSFRPPTALPSAHRRVLD</sequence>
<dbReference type="EMBL" id="LWDF02001038">
    <property type="protein sequence ID" value="KAE8240606.1"/>
    <property type="molecule type" value="Genomic_DNA"/>
</dbReference>
<feature type="signal peptide" evidence="1">
    <location>
        <begin position="1"/>
        <end position="20"/>
    </location>
</feature>
<evidence type="ECO:0000256" key="1">
    <source>
        <dbReference type="SAM" id="SignalP"/>
    </source>
</evidence>
<keyword evidence="3" id="KW-1185">Reference proteome</keyword>
<reference evidence="2" key="2">
    <citation type="journal article" date="2019" name="IMA Fungus">
        <title>Genome sequencing and comparison of five Tilletia species to identify candidate genes for the detection of regulated species infecting wheat.</title>
        <authorList>
            <person name="Nguyen H.D.T."/>
            <person name="Sultana T."/>
            <person name="Kesanakurti P."/>
            <person name="Hambleton S."/>
        </authorList>
    </citation>
    <scope>NUCLEOTIDE SEQUENCE</scope>
    <source>
        <strain evidence="2">DAOMC 236416</strain>
    </source>
</reference>
<gene>
    <name evidence="2" type="ORF">A4X13_0g7699</name>
</gene>
<evidence type="ECO:0000313" key="2">
    <source>
        <dbReference type="EMBL" id="KAE8240606.1"/>
    </source>
</evidence>